<proteinExistence type="predicted"/>
<comment type="caution">
    <text evidence="2">The sequence shown here is derived from an EMBL/GenBank/DDBJ whole genome shotgun (WGS) entry which is preliminary data.</text>
</comment>
<dbReference type="AlphaFoldDB" id="A0A550CHV0"/>
<dbReference type="EMBL" id="VDMD01000007">
    <property type="protein sequence ID" value="TRM64382.1"/>
    <property type="molecule type" value="Genomic_DNA"/>
</dbReference>
<name>A0A550CHV0_9AGAR</name>
<keyword evidence="3" id="KW-1185">Reference proteome</keyword>
<reference evidence="2 3" key="1">
    <citation type="journal article" date="2019" name="New Phytol.">
        <title>Comparative genomics reveals unique wood-decay strategies and fruiting body development in the Schizophyllaceae.</title>
        <authorList>
            <person name="Almasi E."/>
            <person name="Sahu N."/>
            <person name="Krizsan K."/>
            <person name="Balint B."/>
            <person name="Kovacs G.M."/>
            <person name="Kiss B."/>
            <person name="Cseklye J."/>
            <person name="Drula E."/>
            <person name="Henrissat B."/>
            <person name="Nagy I."/>
            <person name="Chovatia M."/>
            <person name="Adam C."/>
            <person name="LaButti K."/>
            <person name="Lipzen A."/>
            <person name="Riley R."/>
            <person name="Grigoriev I.V."/>
            <person name="Nagy L.G."/>
        </authorList>
    </citation>
    <scope>NUCLEOTIDE SEQUENCE [LARGE SCALE GENOMIC DNA]</scope>
    <source>
        <strain evidence="2 3">NL-1724</strain>
    </source>
</reference>
<evidence type="ECO:0000313" key="2">
    <source>
        <dbReference type="EMBL" id="TRM64382.1"/>
    </source>
</evidence>
<dbReference type="STRING" id="97359.A0A550CHV0"/>
<feature type="compositionally biased region" description="Low complexity" evidence="1">
    <location>
        <begin position="305"/>
        <end position="322"/>
    </location>
</feature>
<gene>
    <name evidence="2" type="ORF">BD626DRAFT_491616</name>
</gene>
<dbReference type="Proteomes" id="UP000320762">
    <property type="component" value="Unassembled WGS sequence"/>
</dbReference>
<feature type="region of interest" description="Disordered" evidence="1">
    <location>
        <begin position="260"/>
        <end position="322"/>
    </location>
</feature>
<organism evidence="2 3">
    <name type="scientific">Schizophyllum amplum</name>
    <dbReference type="NCBI Taxonomy" id="97359"/>
    <lineage>
        <taxon>Eukaryota</taxon>
        <taxon>Fungi</taxon>
        <taxon>Dikarya</taxon>
        <taxon>Basidiomycota</taxon>
        <taxon>Agaricomycotina</taxon>
        <taxon>Agaricomycetes</taxon>
        <taxon>Agaricomycetidae</taxon>
        <taxon>Agaricales</taxon>
        <taxon>Schizophyllaceae</taxon>
        <taxon>Schizophyllum</taxon>
    </lineage>
</organism>
<feature type="compositionally biased region" description="Basic and acidic residues" evidence="1">
    <location>
        <begin position="380"/>
        <end position="399"/>
    </location>
</feature>
<feature type="compositionally biased region" description="Polar residues" evidence="1">
    <location>
        <begin position="101"/>
        <end position="110"/>
    </location>
</feature>
<evidence type="ECO:0000313" key="3">
    <source>
        <dbReference type="Proteomes" id="UP000320762"/>
    </source>
</evidence>
<feature type="compositionally biased region" description="Low complexity" evidence="1">
    <location>
        <begin position="260"/>
        <end position="276"/>
    </location>
</feature>
<feature type="compositionally biased region" description="Polar residues" evidence="1">
    <location>
        <begin position="197"/>
        <end position="218"/>
    </location>
</feature>
<feature type="compositionally biased region" description="Low complexity" evidence="1">
    <location>
        <begin position="219"/>
        <end position="243"/>
    </location>
</feature>
<feature type="compositionally biased region" description="Polar residues" evidence="1">
    <location>
        <begin position="277"/>
        <end position="304"/>
    </location>
</feature>
<feature type="compositionally biased region" description="Basic and acidic residues" evidence="1">
    <location>
        <begin position="423"/>
        <end position="439"/>
    </location>
</feature>
<evidence type="ECO:0000256" key="1">
    <source>
        <dbReference type="SAM" id="MobiDB-lite"/>
    </source>
</evidence>
<protein>
    <submittedName>
        <fullName evidence="2">Uncharacterized protein</fullName>
    </submittedName>
</protein>
<feature type="compositionally biased region" description="Low complexity" evidence="1">
    <location>
        <begin position="440"/>
        <end position="454"/>
    </location>
</feature>
<feature type="region of interest" description="Disordered" evidence="1">
    <location>
        <begin position="376"/>
        <end position="494"/>
    </location>
</feature>
<sequence>MSVQLAQRLDELAIANRDGLLSDDEYRLLRQNVFERFTSDKQAALPREAHVVPIISLQVPQPKQGVPEPRPDSRASSPHRIQFAPLSPRPHSIMSVRSDMPRSSSASVSGKSIDEGGVAGLIRRATLRGRTKEQKAAKQESTRSSRLVAGLSRLLSPRKERSSPRSKSADSGARFAPANMVIQAGPSPKKPDKRLSQKSTAVSQKSTSLSQRSNSEGLSTEPSSPVSTTFSPVSTTYSSSPVKARPSIFSASTYSSSKASIFSSASPSKPSARNSATPSIDRNSATPSKNSATPSRNSATPSRNSATPSRNSATPTTTRTAITPELLASILSDETTLADATPADIRRAIEGVEDERRVVLDAFEGLEMSVLARVHCGSDPGRRRPDEGESRRRCAEDPSRLSAAPGPYRPRSNSSVTHGSSRLRADAGRARAESFRETLRPMGPRPRSGSRAGSELVKQRTRTESATQAFLRKDSFTSVASGGECTPPTMHQDTMHRDNAQRLSDASGSSDARITKVHDGRMDEVEDVRRRRGEVVARYEARLEYLRALMRGAEIRERARR</sequence>
<feature type="compositionally biased region" description="Polar residues" evidence="1">
    <location>
        <begin position="411"/>
        <end position="420"/>
    </location>
</feature>
<dbReference type="OrthoDB" id="3367070at2759"/>
<feature type="region of interest" description="Disordered" evidence="1">
    <location>
        <begin position="58"/>
        <end position="243"/>
    </location>
</feature>
<feature type="compositionally biased region" description="Basic and acidic residues" evidence="1">
    <location>
        <begin position="130"/>
        <end position="143"/>
    </location>
</feature>
<accession>A0A550CHV0</accession>